<keyword evidence="7" id="KW-0378">Hydrolase</keyword>
<reference evidence="9" key="2">
    <citation type="journal article" date="2023" name="IMA Fungus">
        <title>Comparative genomic study of the Penicillium genus elucidates a diverse pangenome and 15 lateral gene transfer events.</title>
        <authorList>
            <person name="Petersen C."/>
            <person name="Sorensen T."/>
            <person name="Nielsen M.R."/>
            <person name="Sondergaard T.E."/>
            <person name="Sorensen J.L."/>
            <person name="Fitzpatrick D.A."/>
            <person name="Frisvad J.C."/>
            <person name="Nielsen K.L."/>
        </authorList>
    </citation>
    <scope>NUCLEOTIDE SEQUENCE</scope>
    <source>
        <strain evidence="9">IBT 21917</strain>
    </source>
</reference>
<comment type="catalytic activity">
    <reaction evidence="3">
        <text>a 5'-end (N(7)-methyl 5'-triphosphoguanosine)-ribonucleoside-ribonucleotide in mRNA + H2O = a (N(7)-methyl 5'-triphosphoguanosine)-nucleoside + a 5'-end phospho-ribonucleoside in mRNA + H(+)</text>
        <dbReference type="Rhea" id="RHEA:66928"/>
        <dbReference type="Rhea" id="RHEA-COMP:15692"/>
        <dbReference type="Rhea" id="RHEA-COMP:17313"/>
        <dbReference type="ChEBI" id="CHEBI:15377"/>
        <dbReference type="ChEBI" id="CHEBI:15378"/>
        <dbReference type="ChEBI" id="CHEBI:138282"/>
        <dbReference type="ChEBI" id="CHEBI:172876"/>
        <dbReference type="ChEBI" id="CHEBI:172877"/>
    </reaction>
    <physiologicalReaction direction="left-to-right" evidence="3">
        <dbReference type="Rhea" id="RHEA:66929"/>
    </physiologicalReaction>
</comment>
<evidence type="ECO:0000256" key="1">
    <source>
        <dbReference type="ARBA" id="ARBA00001968"/>
    </source>
</evidence>
<comment type="function">
    <text evidence="5">Decapping enzyme for NAD-capped RNAs: specifically hydrolyzes the nicotinamide adenine dinucleotide (NAD) cap from a subset of RNAs by removing the entire NAD moiety from the 5'-end of an NAD-capped RNA. The NAD-cap is present at the 5'-end of some RNAs and snoRNAs. In contrast to the canonical 5'-end N7 methylguanosine (m7G) cap, the NAD cap promotes mRNA decay. Also acts as a non-canonical decapping enzyme that removes the entire cap structure of m7G capped or incompletely capped RNAs. Has decapping activity toward incomplete 5'-end m7G cap mRNAs such as unmethylated 5'-end-capped RNA (cap0), while it has no activity toward 2'-O-ribose methylated m7G cap (cap1). Also possesses RNA 5'-pyrophosphohydrolase activity by hydrolyzing the 5'-end triphosphate to release pyrophosphates. Stimulates exoribonuclease activity of Rat1, allowing it to degrade RNAs with stable secondary structure more effectively.</text>
</comment>
<accession>A0A9W9INA1</accession>
<evidence type="ECO:0000256" key="2">
    <source>
        <dbReference type="ARBA" id="ARBA00006562"/>
    </source>
</evidence>
<sequence length="381" mass="43715">MSRATFAIQPVNRFGGSNTTIRRPREIACFSYDGERRFTLGDSSMQYYYPPDLPADLNIGFDTFEKLDDSADEHLDALLDTLIALERDTAKKCEADIVTWRGMMTKILTAPFDMMNGFVIDDDFEMNATCFQHPVLTGHISFIEENNAYKNAQKEIQRNQRMPPGMASQEMMMYWGYKFEVLSVLRQPWDPTTRAEIEGRQNQVVNNSAQYCSVVKTGIGSTRMVLGGEVDAVWDCKPERKEDPIHWVELKTSAEIRNERDMFKYERKLLKFWAQSFLLGVPTIIVGFRDQQGIVHRIEEVDTASIPSKVKKVGKNSWDGNICINFAAAFLEWLKETIQQDGIWRIRKLEKSPIIEVFKVEESGHGDILSPAFTTWRSTTS</sequence>
<dbReference type="GO" id="GO:0000956">
    <property type="term" value="P:nuclear-transcribed mRNA catabolic process"/>
    <property type="evidence" value="ECO:0007669"/>
    <property type="project" value="TreeGrafter"/>
</dbReference>
<gene>
    <name evidence="9" type="ORF">N7492_003546</name>
</gene>
<evidence type="ECO:0000256" key="6">
    <source>
        <dbReference type="ARBA" id="ARBA00048124"/>
    </source>
</evidence>
<dbReference type="GO" id="GO:0000166">
    <property type="term" value="F:nucleotide binding"/>
    <property type="evidence" value="ECO:0007669"/>
    <property type="project" value="UniProtKB-KW"/>
</dbReference>
<dbReference type="GO" id="GO:0034353">
    <property type="term" value="F:mRNA 5'-diphosphatase activity"/>
    <property type="evidence" value="ECO:0007669"/>
    <property type="project" value="TreeGrafter"/>
</dbReference>
<evidence type="ECO:0000259" key="8">
    <source>
        <dbReference type="Pfam" id="PF08652"/>
    </source>
</evidence>
<comment type="similarity">
    <text evidence="2 7">Belongs to the DXO/Dom3Z family.</text>
</comment>
<evidence type="ECO:0000256" key="7">
    <source>
        <dbReference type="RuleBase" id="RU367113"/>
    </source>
</evidence>
<comment type="caution">
    <text evidence="9">The sequence shown here is derived from an EMBL/GenBank/DDBJ whole genome shotgun (WGS) entry which is preliminary data.</text>
</comment>
<dbReference type="InterPro" id="IPR013961">
    <property type="entry name" value="RAI1"/>
</dbReference>
<comment type="catalytic activity">
    <reaction evidence="4">
        <text>a 5'-end triphospho-ribonucleoside in mRNA + H2O = a 5'-end phospho-ribonucleoside in mRNA + diphosphate + H(+)</text>
        <dbReference type="Rhea" id="RHEA:78683"/>
        <dbReference type="Rhea" id="RHEA-COMP:15692"/>
        <dbReference type="Rhea" id="RHEA-COMP:17164"/>
        <dbReference type="ChEBI" id="CHEBI:15377"/>
        <dbReference type="ChEBI" id="CHEBI:15378"/>
        <dbReference type="ChEBI" id="CHEBI:33019"/>
        <dbReference type="ChEBI" id="CHEBI:138282"/>
        <dbReference type="ChEBI" id="CHEBI:167618"/>
    </reaction>
    <physiologicalReaction direction="left-to-right" evidence="4">
        <dbReference type="Rhea" id="RHEA:78684"/>
    </physiologicalReaction>
</comment>
<keyword evidence="7" id="KW-0547">Nucleotide-binding</keyword>
<dbReference type="GO" id="GO:0005634">
    <property type="term" value="C:nucleus"/>
    <property type="evidence" value="ECO:0007669"/>
    <property type="project" value="UniProtKB-SubCell"/>
</dbReference>
<dbReference type="EMBL" id="JAPQKO010000002">
    <property type="protein sequence ID" value="KAJ5180336.1"/>
    <property type="molecule type" value="Genomic_DNA"/>
</dbReference>
<evidence type="ECO:0000256" key="5">
    <source>
        <dbReference type="ARBA" id="ARBA00046211"/>
    </source>
</evidence>
<name>A0A9W9INA1_9EURO</name>
<dbReference type="PANTHER" id="PTHR12395">
    <property type="entry name" value="DOM-3 RELATED"/>
    <property type="match status" value="1"/>
</dbReference>
<keyword evidence="7" id="KW-0539">Nucleus</keyword>
<evidence type="ECO:0000313" key="10">
    <source>
        <dbReference type="Proteomes" id="UP001146351"/>
    </source>
</evidence>
<dbReference type="GO" id="GO:0005829">
    <property type="term" value="C:cytosol"/>
    <property type="evidence" value="ECO:0007669"/>
    <property type="project" value="TreeGrafter"/>
</dbReference>
<dbReference type="InterPro" id="IPR039039">
    <property type="entry name" value="RAI1-like_fam"/>
</dbReference>
<keyword evidence="7" id="KW-0540">Nuclease</keyword>
<keyword evidence="7" id="KW-0694">RNA-binding</keyword>
<dbReference type="OrthoDB" id="5853397at2759"/>
<proteinExistence type="inferred from homology"/>
<dbReference type="Proteomes" id="UP001146351">
    <property type="component" value="Unassembled WGS sequence"/>
</dbReference>
<keyword evidence="10" id="KW-1185">Reference proteome</keyword>
<comment type="subcellular location">
    <subcellularLocation>
        <location evidence="7">Nucleus</location>
    </subcellularLocation>
</comment>
<dbReference type="GO" id="GO:0110155">
    <property type="term" value="P:NAD-cap decapping"/>
    <property type="evidence" value="ECO:0007669"/>
    <property type="project" value="TreeGrafter"/>
</dbReference>
<evidence type="ECO:0000313" key="9">
    <source>
        <dbReference type="EMBL" id="KAJ5180336.1"/>
    </source>
</evidence>
<feature type="domain" description="RAI1-like" evidence="8">
    <location>
        <begin position="22"/>
        <end position="373"/>
    </location>
</feature>
<keyword evidence="7" id="KW-0479">Metal-binding</keyword>
<dbReference type="PANTHER" id="PTHR12395:SF9">
    <property type="entry name" value="DECAPPING AND EXORIBONUCLEASE PROTEIN"/>
    <property type="match status" value="1"/>
</dbReference>
<dbReference type="Pfam" id="PF08652">
    <property type="entry name" value="RAI1"/>
    <property type="match status" value="1"/>
</dbReference>
<dbReference type="EC" id="3.6.1.-" evidence="7"/>
<dbReference type="AlphaFoldDB" id="A0A9W9INA1"/>
<comment type="cofactor">
    <cofactor evidence="1 7">
        <name>a divalent metal cation</name>
        <dbReference type="ChEBI" id="CHEBI:60240"/>
    </cofactor>
</comment>
<protein>
    <recommendedName>
        <fullName evidence="7">Decapping nuclease</fullName>
        <ecNumber evidence="7">3.6.1.-</ecNumber>
    </recommendedName>
</protein>
<dbReference type="GO" id="GO:0003723">
    <property type="term" value="F:RNA binding"/>
    <property type="evidence" value="ECO:0007669"/>
    <property type="project" value="UniProtKB-KW"/>
</dbReference>
<dbReference type="GO" id="GO:0004518">
    <property type="term" value="F:nuclease activity"/>
    <property type="evidence" value="ECO:0007669"/>
    <property type="project" value="UniProtKB-KW"/>
</dbReference>
<reference evidence="9" key="1">
    <citation type="submission" date="2022-11" db="EMBL/GenBank/DDBJ databases">
        <authorList>
            <person name="Petersen C."/>
        </authorList>
    </citation>
    <scope>NUCLEOTIDE SEQUENCE</scope>
    <source>
        <strain evidence="9">IBT 21917</strain>
    </source>
</reference>
<evidence type="ECO:0000256" key="3">
    <source>
        <dbReference type="ARBA" id="ARBA00044676"/>
    </source>
</evidence>
<comment type="catalytic activity">
    <reaction evidence="6">
        <text>a 5'-end NAD(+)-phospho-ribonucleoside in mRNA + H2O = a 5'-end phospho-ribonucleoside in mRNA + NAD(+) + H(+)</text>
        <dbReference type="Rhea" id="RHEA:60880"/>
        <dbReference type="Rhea" id="RHEA-COMP:15692"/>
        <dbReference type="Rhea" id="RHEA-COMP:15698"/>
        <dbReference type="ChEBI" id="CHEBI:15377"/>
        <dbReference type="ChEBI" id="CHEBI:15378"/>
        <dbReference type="ChEBI" id="CHEBI:57540"/>
        <dbReference type="ChEBI" id="CHEBI:138282"/>
        <dbReference type="ChEBI" id="CHEBI:144029"/>
    </reaction>
    <physiologicalReaction direction="left-to-right" evidence="6">
        <dbReference type="Rhea" id="RHEA:60881"/>
    </physiologicalReaction>
</comment>
<organism evidence="9 10">
    <name type="scientific">Penicillium capsulatum</name>
    <dbReference type="NCBI Taxonomy" id="69766"/>
    <lineage>
        <taxon>Eukaryota</taxon>
        <taxon>Fungi</taxon>
        <taxon>Dikarya</taxon>
        <taxon>Ascomycota</taxon>
        <taxon>Pezizomycotina</taxon>
        <taxon>Eurotiomycetes</taxon>
        <taxon>Eurotiomycetidae</taxon>
        <taxon>Eurotiales</taxon>
        <taxon>Aspergillaceae</taxon>
        <taxon>Penicillium</taxon>
    </lineage>
</organism>
<dbReference type="GO" id="GO:0046872">
    <property type="term" value="F:metal ion binding"/>
    <property type="evidence" value="ECO:0007669"/>
    <property type="project" value="UniProtKB-KW"/>
</dbReference>
<evidence type="ECO:0000256" key="4">
    <source>
        <dbReference type="ARBA" id="ARBA00044692"/>
    </source>
</evidence>